<proteinExistence type="predicted"/>
<dbReference type="AlphaFoldDB" id="A0A1I7V4F4"/>
<dbReference type="InterPro" id="IPR009497">
    <property type="entry name" value="Regulator_protein_PHA-1"/>
</dbReference>
<evidence type="ECO:0000313" key="2">
    <source>
        <dbReference type="WBParaSite" id="Csp11.Scaffold630.g22290.t1"/>
    </source>
</evidence>
<dbReference type="Pfam" id="PF06542">
    <property type="entry name" value="PHA-1"/>
    <property type="match status" value="1"/>
</dbReference>
<dbReference type="Proteomes" id="UP000095282">
    <property type="component" value="Unplaced"/>
</dbReference>
<evidence type="ECO:0000313" key="1">
    <source>
        <dbReference type="Proteomes" id="UP000095282"/>
    </source>
</evidence>
<keyword evidence="1" id="KW-1185">Reference proteome</keyword>
<organism evidence="1 2">
    <name type="scientific">Caenorhabditis tropicalis</name>
    <dbReference type="NCBI Taxonomy" id="1561998"/>
    <lineage>
        <taxon>Eukaryota</taxon>
        <taxon>Metazoa</taxon>
        <taxon>Ecdysozoa</taxon>
        <taxon>Nematoda</taxon>
        <taxon>Chromadorea</taxon>
        <taxon>Rhabditida</taxon>
        <taxon>Rhabditina</taxon>
        <taxon>Rhabditomorpha</taxon>
        <taxon>Rhabditoidea</taxon>
        <taxon>Rhabditidae</taxon>
        <taxon>Peloderinae</taxon>
        <taxon>Caenorhabditis</taxon>
    </lineage>
</organism>
<sequence length="446" mass="51927">MDAEFSAKIFQNPIILERILASVLDENYTIPNQYLRLVSKSFDHGYLSVLKKRNREIRIESMRASVFVNYEKVEIRKLVSYFKFLNSVVKVNVKFVVFGTGGLDLALRKPVHDAILNGLIKENYNSIEKVVGLTELCNGCSDCLRMSETCQEYGPIYPSFFENSKIPKHFDNLIINEPQLDWISNNSENLVYLENHLPLISCRNLTIAVSETRKNFINGEFVKTPMPRELVEMMIQKWKVKSVKINCRSMIRNNNHVKNNNREFITPFRLSDPFANTEKSKINFKLDHVELNLTESSQCVMGITSNVFDYYKIYINVIANIRRIFPTDYIKITGVNIQSSTLRQLFPVLSRLRETIYIENQPNLRVDVELFTTYKKSQFDKFHSFFATPDFYWKGQEHICTVEDSPISRVLQLFDGNRFQQGENLGKRISYKGKINNCVMNFDVLA</sequence>
<protein>
    <submittedName>
        <fullName evidence="2">F-box domain-containing protein</fullName>
    </submittedName>
</protein>
<name>A0A1I7V4F4_9PELO</name>
<reference evidence="2" key="1">
    <citation type="submission" date="2016-11" db="UniProtKB">
        <authorList>
            <consortium name="WormBaseParasite"/>
        </authorList>
    </citation>
    <scope>IDENTIFICATION</scope>
</reference>
<accession>A0A1I7V4F4</accession>
<dbReference type="WBParaSite" id="Csp11.Scaffold630.g22290.t1">
    <property type="protein sequence ID" value="Csp11.Scaffold630.g22290.t1"/>
    <property type="gene ID" value="Csp11.Scaffold630.g22290"/>
</dbReference>